<protein>
    <submittedName>
        <fullName evidence="1">Uncharacterized protein</fullName>
    </submittedName>
</protein>
<accession>X1UPB8</accession>
<gene>
    <name evidence="1" type="ORF">S12H4_32018</name>
</gene>
<feature type="non-terminal residue" evidence="1">
    <location>
        <position position="1"/>
    </location>
</feature>
<proteinExistence type="predicted"/>
<name>X1UPB8_9ZZZZ</name>
<dbReference type="AlphaFoldDB" id="X1UPB8"/>
<organism evidence="1">
    <name type="scientific">marine sediment metagenome</name>
    <dbReference type="NCBI Taxonomy" id="412755"/>
    <lineage>
        <taxon>unclassified sequences</taxon>
        <taxon>metagenomes</taxon>
        <taxon>ecological metagenomes</taxon>
    </lineage>
</organism>
<evidence type="ECO:0000313" key="1">
    <source>
        <dbReference type="EMBL" id="GAJ01736.1"/>
    </source>
</evidence>
<sequence length="29" mass="3399">FPEFNGSQIIAYTTREEDYIIAVSFCERV</sequence>
<reference evidence="1" key="1">
    <citation type="journal article" date="2014" name="Front. Microbiol.">
        <title>High frequency of phylogenetically diverse reductive dehalogenase-homologous genes in deep subseafloor sedimentary metagenomes.</title>
        <authorList>
            <person name="Kawai M."/>
            <person name="Futagami T."/>
            <person name="Toyoda A."/>
            <person name="Takaki Y."/>
            <person name="Nishi S."/>
            <person name="Hori S."/>
            <person name="Arai W."/>
            <person name="Tsubouchi T."/>
            <person name="Morono Y."/>
            <person name="Uchiyama I."/>
            <person name="Ito T."/>
            <person name="Fujiyama A."/>
            <person name="Inagaki F."/>
            <person name="Takami H."/>
        </authorList>
    </citation>
    <scope>NUCLEOTIDE SEQUENCE</scope>
    <source>
        <strain evidence="1">Expedition CK06-06</strain>
    </source>
</reference>
<dbReference type="EMBL" id="BARW01018739">
    <property type="protein sequence ID" value="GAJ01736.1"/>
    <property type="molecule type" value="Genomic_DNA"/>
</dbReference>
<comment type="caution">
    <text evidence="1">The sequence shown here is derived from an EMBL/GenBank/DDBJ whole genome shotgun (WGS) entry which is preliminary data.</text>
</comment>